<reference evidence="9 10" key="1">
    <citation type="submission" date="2018-05" db="EMBL/GenBank/DDBJ databases">
        <title>The Hungate 1000. A catalogue of reference genomes from the rumen microbiome.</title>
        <authorList>
            <person name="Kelly W."/>
        </authorList>
    </citation>
    <scope>NUCLEOTIDE SEQUENCE [LARGE SCALE GENOMIC DNA]</scope>
    <source>
        <strain evidence="9 10">SAb67</strain>
    </source>
</reference>
<evidence type="ECO:0000256" key="7">
    <source>
        <dbReference type="SAM" id="Phobius"/>
    </source>
</evidence>
<accession>A0A315XZI7</accession>
<sequence>MNTAIIIFTVCIILFITDKFKPSTVAMLGCILMICFGVCSPEKALSGFTNDIVLIVFGTEIFGVAFFECGLGGLIASWIIRFSQGKEKRVIVTAGCTAAILSAFLNNQVVCSMMMVICLSISKTTRSIASKNIILPVIICAILGGQCTLIGAPATLIASSMALDSTGNGITMFELLPLGLSIFAAVMLMMYFFSYRKGIEIWGKADLPSDDPDFEPVSGKLDKRKAAVTLFAALVMLVLFISGIVSVGAASVIGALICLLGRAVDEKKALRQTDWNIIIWLGCSIGLAGALCESGAVQKISSRLCSIFPENTPAIVLLAIFVIITVLISNLLANTTTVIMILPFSIEIADKFGLSPTPFVIAVTMAAGLSIMTPLSCGFIGMTMRAGYKFKDYIKYGWSIQLTSMLMIICLTPAMFPFRG</sequence>
<feature type="transmembrane region" description="Helical" evidence="7">
    <location>
        <begin position="358"/>
        <end position="384"/>
    </location>
</feature>
<evidence type="ECO:0000256" key="5">
    <source>
        <dbReference type="ARBA" id="ARBA00022989"/>
    </source>
</evidence>
<keyword evidence="5 7" id="KW-1133">Transmembrane helix</keyword>
<evidence type="ECO:0000256" key="4">
    <source>
        <dbReference type="ARBA" id="ARBA00022737"/>
    </source>
</evidence>
<evidence type="ECO:0000313" key="10">
    <source>
        <dbReference type="Proteomes" id="UP000245720"/>
    </source>
</evidence>
<evidence type="ECO:0000256" key="6">
    <source>
        <dbReference type="ARBA" id="ARBA00023136"/>
    </source>
</evidence>
<keyword evidence="3 7" id="KW-0812">Transmembrane</keyword>
<protein>
    <submittedName>
        <fullName evidence="9">Anion transporter</fullName>
    </submittedName>
</protein>
<keyword evidence="2" id="KW-0813">Transport</keyword>
<gene>
    <name evidence="9" type="ORF">IE37_01844</name>
</gene>
<dbReference type="EMBL" id="QGDI01000007">
    <property type="protein sequence ID" value="PWJ12154.1"/>
    <property type="molecule type" value="Genomic_DNA"/>
</dbReference>
<comment type="caution">
    <text evidence="9">The sequence shown here is derived from an EMBL/GenBank/DDBJ whole genome shotgun (WGS) entry which is preliminary data.</text>
</comment>
<dbReference type="Pfam" id="PF03600">
    <property type="entry name" value="CitMHS"/>
    <property type="match status" value="1"/>
</dbReference>
<feature type="transmembrane region" description="Helical" evidence="7">
    <location>
        <begin position="175"/>
        <end position="194"/>
    </location>
</feature>
<feature type="transmembrane region" description="Helical" evidence="7">
    <location>
        <begin position="133"/>
        <end position="163"/>
    </location>
</feature>
<evidence type="ECO:0000256" key="1">
    <source>
        <dbReference type="ARBA" id="ARBA00004141"/>
    </source>
</evidence>
<dbReference type="InterPro" id="IPR051679">
    <property type="entry name" value="DASS-Related_Transporters"/>
</dbReference>
<dbReference type="RefSeq" id="WP_181380288.1">
    <property type="nucleotide sequence ID" value="NZ_QGDI01000007.1"/>
</dbReference>
<feature type="transmembrane region" description="Helical" evidence="7">
    <location>
        <begin position="396"/>
        <end position="416"/>
    </location>
</feature>
<dbReference type="PANTHER" id="PTHR43652">
    <property type="entry name" value="BASIC AMINO ACID ANTIPORTER YFCC-RELATED"/>
    <property type="match status" value="1"/>
</dbReference>
<evidence type="ECO:0000256" key="3">
    <source>
        <dbReference type="ARBA" id="ARBA00022692"/>
    </source>
</evidence>
<keyword evidence="6 7" id="KW-0472">Membrane</keyword>
<feature type="domain" description="Citrate transporter-like" evidence="8">
    <location>
        <begin position="12"/>
        <end position="330"/>
    </location>
</feature>
<feature type="transmembrane region" description="Helical" evidence="7">
    <location>
        <begin position="230"/>
        <end position="257"/>
    </location>
</feature>
<feature type="transmembrane region" description="Helical" evidence="7">
    <location>
        <begin position="316"/>
        <end position="346"/>
    </location>
</feature>
<evidence type="ECO:0000259" key="8">
    <source>
        <dbReference type="Pfam" id="PF03600"/>
    </source>
</evidence>
<dbReference type="AlphaFoldDB" id="A0A315XZI7"/>
<dbReference type="InterPro" id="IPR004680">
    <property type="entry name" value="Cit_transptr-like_dom"/>
</dbReference>
<proteinExistence type="predicted"/>
<evidence type="ECO:0000256" key="2">
    <source>
        <dbReference type="ARBA" id="ARBA00022448"/>
    </source>
</evidence>
<feature type="transmembrane region" description="Helical" evidence="7">
    <location>
        <begin position="277"/>
        <end position="296"/>
    </location>
</feature>
<dbReference type="PANTHER" id="PTHR43652:SF2">
    <property type="entry name" value="BASIC AMINO ACID ANTIPORTER YFCC-RELATED"/>
    <property type="match status" value="1"/>
</dbReference>
<comment type="subcellular location">
    <subcellularLocation>
        <location evidence="1">Membrane</location>
        <topology evidence="1">Multi-pass membrane protein</topology>
    </subcellularLocation>
</comment>
<dbReference type="Proteomes" id="UP000245720">
    <property type="component" value="Unassembled WGS sequence"/>
</dbReference>
<name>A0A315XZI7_RUMFL</name>
<feature type="transmembrane region" description="Helical" evidence="7">
    <location>
        <begin position="23"/>
        <end position="40"/>
    </location>
</feature>
<organism evidence="9 10">
    <name type="scientific">Ruminococcus flavefaciens</name>
    <dbReference type="NCBI Taxonomy" id="1265"/>
    <lineage>
        <taxon>Bacteria</taxon>
        <taxon>Bacillati</taxon>
        <taxon>Bacillota</taxon>
        <taxon>Clostridia</taxon>
        <taxon>Eubacteriales</taxon>
        <taxon>Oscillospiraceae</taxon>
        <taxon>Ruminococcus</taxon>
    </lineage>
</organism>
<feature type="transmembrane region" description="Helical" evidence="7">
    <location>
        <begin position="52"/>
        <end position="80"/>
    </location>
</feature>
<evidence type="ECO:0000313" key="9">
    <source>
        <dbReference type="EMBL" id="PWJ12154.1"/>
    </source>
</evidence>
<dbReference type="GO" id="GO:0005886">
    <property type="term" value="C:plasma membrane"/>
    <property type="evidence" value="ECO:0007669"/>
    <property type="project" value="TreeGrafter"/>
</dbReference>
<feature type="transmembrane region" description="Helical" evidence="7">
    <location>
        <begin position="92"/>
        <end position="121"/>
    </location>
</feature>
<keyword evidence="4" id="KW-0677">Repeat</keyword>
<dbReference type="GO" id="GO:0055085">
    <property type="term" value="P:transmembrane transport"/>
    <property type="evidence" value="ECO:0007669"/>
    <property type="project" value="InterPro"/>
</dbReference>